<evidence type="ECO:0000313" key="2">
    <source>
        <dbReference type="Proteomes" id="UP001501725"/>
    </source>
</evidence>
<dbReference type="Proteomes" id="UP001501725">
    <property type="component" value="Unassembled WGS sequence"/>
</dbReference>
<proteinExistence type="predicted"/>
<evidence type="ECO:0000313" key="1">
    <source>
        <dbReference type="EMBL" id="GAA4330259.1"/>
    </source>
</evidence>
<organism evidence="1 2">
    <name type="scientific">Flaviaesturariibacter amylovorans</name>
    <dbReference type="NCBI Taxonomy" id="1084520"/>
    <lineage>
        <taxon>Bacteria</taxon>
        <taxon>Pseudomonadati</taxon>
        <taxon>Bacteroidota</taxon>
        <taxon>Chitinophagia</taxon>
        <taxon>Chitinophagales</taxon>
        <taxon>Chitinophagaceae</taxon>
        <taxon>Flaviaestuariibacter</taxon>
    </lineage>
</organism>
<accession>A0ABP8GUU3</accession>
<name>A0ABP8GUU3_9BACT</name>
<comment type="caution">
    <text evidence="1">The sequence shown here is derived from an EMBL/GenBank/DDBJ whole genome shotgun (WGS) entry which is preliminary data.</text>
</comment>
<keyword evidence="2" id="KW-1185">Reference proteome</keyword>
<reference evidence="2" key="1">
    <citation type="journal article" date="2019" name="Int. J. Syst. Evol. Microbiol.">
        <title>The Global Catalogue of Microorganisms (GCM) 10K type strain sequencing project: providing services to taxonomists for standard genome sequencing and annotation.</title>
        <authorList>
            <consortium name="The Broad Institute Genomics Platform"/>
            <consortium name="The Broad Institute Genome Sequencing Center for Infectious Disease"/>
            <person name="Wu L."/>
            <person name="Ma J."/>
        </authorList>
    </citation>
    <scope>NUCLEOTIDE SEQUENCE [LARGE SCALE GENOMIC DNA]</scope>
    <source>
        <strain evidence="2">JCM 17919</strain>
    </source>
</reference>
<protein>
    <submittedName>
        <fullName evidence="1">Uncharacterized protein</fullName>
    </submittedName>
</protein>
<dbReference type="RefSeq" id="WP_345255670.1">
    <property type="nucleotide sequence ID" value="NZ_BAABGY010000007.1"/>
</dbReference>
<sequence length="164" mass="17651">MTDSVYALNFSHETDGNESCYFGGWSTLEATRLFQPGHPILQAHVLADSGAGYLDEAIVSTFTTMGSFTHFFATHPGIRIHDASLLLEGGLRLGSHDDGEVHLSAPAGGAFDMLVERLLEVKELPASLLATARLFPGAYLAIDPSGTVLSIHETFAEYLDHYPG</sequence>
<dbReference type="EMBL" id="BAABGY010000007">
    <property type="protein sequence ID" value="GAA4330259.1"/>
    <property type="molecule type" value="Genomic_DNA"/>
</dbReference>
<gene>
    <name evidence="1" type="ORF">GCM10023184_21330</name>
</gene>